<sequence>MLNGLNLCTLLEKYCYSKKISDKEVEFLERCWLDSLNSLHYNRYPGIAPAIVCDEAGVARGSYWISCNAAILDKLKPLGTTRSRSARIFDVLFQSGLIAA</sequence>
<reference evidence="1 2" key="1">
    <citation type="journal article" date="2003" name="Proc. Natl. Acad. Sci. U.S.A.">
        <title>Genome sequence of the cyanobacterium Prochlorococcus marinus SS120, a nearly minimal oxyphototrophic genome.</title>
        <authorList>
            <person name="Dufresne A."/>
            <person name="Salanoubat M."/>
            <person name="Partensky F."/>
            <person name="Artiguenave F."/>
            <person name="Axmann I.M."/>
            <person name="Barbe V."/>
            <person name="Duprat S."/>
            <person name="Galperin M.Y."/>
            <person name="Koonin E.V."/>
            <person name="Le Gall F."/>
            <person name="Makarova K.S."/>
            <person name="Ostrowski M."/>
            <person name="Oztas S."/>
            <person name="Robert C."/>
            <person name="Rogozin I.B."/>
            <person name="Scanlan D.J."/>
            <person name="Tandeau de Marsac N."/>
            <person name="Weissenbach J."/>
            <person name="Wincker P."/>
            <person name="Wolf Y.I."/>
            <person name="Hess W.R."/>
        </authorList>
    </citation>
    <scope>NUCLEOTIDE SEQUENCE [LARGE SCALE GENOMIC DNA]</scope>
    <source>
        <strain evidence="2">SARG / CCMP1375 / SS120</strain>
    </source>
</reference>
<evidence type="ECO:0000313" key="1">
    <source>
        <dbReference type="EMBL" id="AAQ00230.1"/>
    </source>
</evidence>
<accession>Q7VBB2</accession>
<dbReference type="eggNOG" id="ENOG50322A7">
    <property type="taxonomic scope" value="Bacteria"/>
</dbReference>
<dbReference type="Proteomes" id="UP000001420">
    <property type="component" value="Chromosome"/>
</dbReference>
<dbReference type="EnsemblBacteria" id="AAQ00230">
    <property type="protein sequence ID" value="AAQ00230"/>
    <property type="gene ID" value="Pro_1185"/>
</dbReference>
<dbReference type="STRING" id="167539.Pro_1185"/>
<dbReference type="OrthoDB" id="540753at2"/>
<gene>
    <name evidence="1" type="ordered locus">Pro_1185</name>
</gene>
<proteinExistence type="predicted"/>
<name>Q7VBB2_PROMA</name>
<dbReference type="HOGENOM" id="CLU_2317888_0_0_3"/>
<dbReference type="AlphaFoldDB" id="Q7VBB2"/>
<evidence type="ECO:0000313" key="2">
    <source>
        <dbReference type="Proteomes" id="UP000001420"/>
    </source>
</evidence>
<keyword evidence="2" id="KW-1185">Reference proteome</keyword>
<protein>
    <submittedName>
        <fullName evidence="1">Uncharacterized protein</fullName>
    </submittedName>
</protein>
<dbReference type="EMBL" id="AE017126">
    <property type="protein sequence ID" value="AAQ00230.1"/>
    <property type="molecule type" value="Genomic_DNA"/>
</dbReference>
<organism evidence="1 2">
    <name type="scientific">Prochlorococcus marinus (strain SARG / CCMP1375 / SS120)</name>
    <dbReference type="NCBI Taxonomy" id="167539"/>
    <lineage>
        <taxon>Bacteria</taxon>
        <taxon>Bacillati</taxon>
        <taxon>Cyanobacteriota</taxon>
        <taxon>Cyanophyceae</taxon>
        <taxon>Synechococcales</taxon>
        <taxon>Prochlorococcaceae</taxon>
        <taxon>Prochlorococcus</taxon>
    </lineage>
</organism>
<dbReference type="KEGG" id="pma:Pro_1185"/>
<dbReference type="PATRIC" id="fig|167539.5.peg.1241"/>